<dbReference type="PROSITE" id="PS50033">
    <property type="entry name" value="UBX"/>
    <property type="match status" value="1"/>
</dbReference>
<gene>
    <name evidence="3" type="ORF">CAAN4_E06920</name>
</gene>
<accession>A0ABP0ECM2</accession>
<dbReference type="SUPFAM" id="SSF54236">
    <property type="entry name" value="Ubiquitin-like"/>
    <property type="match status" value="1"/>
</dbReference>
<dbReference type="InterPro" id="IPR001012">
    <property type="entry name" value="UBX_dom"/>
</dbReference>
<name>A0ABP0ECM2_9ASCO</name>
<dbReference type="Pfam" id="PF14555">
    <property type="entry name" value="UBA_4"/>
    <property type="match status" value="1"/>
</dbReference>
<evidence type="ECO:0000313" key="4">
    <source>
        <dbReference type="Proteomes" id="UP001497600"/>
    </source>
</evidence>
<dbReference type="PANTHER" id="PTHR23322">
    <property type="entry name" value="FAS-ASSOCIATED PROTEIN"/>
    <property type="match status" value="1"/>
</dbReference>
<dbReference type="SUPFAM" id="SSF46934">
    <property type="entry name" value="UBA-like"/>
    <property type="match status" value="1"/>
</dbReference>
<keyword evidence="4" id="KW-1185">Reference proteome</keyword>
<feature type="coiled-coil region" evidence="1">
    <location>
        <begin position="410"/>
        <end position="437"/>
    </location>
</feature>
<sequence length="588" mass="68818">MDITESQSEKIQQFRDITGLDSTSEADNVTNLLRINDWNLNNAVSIYFDSGFESITSNTGVEEMIESDQQQSAFNESNVSHRHEDSRSVVNLQSELFLDNYIPKLPKAPKISNQWQLEIGLHMSQRDQLVKNEHEFQSPTPIPKQSNLWIILLIIPKSLLSLLLSLFKLLFGKRSIPLNRFPRKFNYLEYDPDYKMRIEQEDEHINEKEFGNVELQEKEGQSNSSSNQLIEKKDLQLLKEINEKYNSSSFNELYQLSQTKYSWLLVILVNNSEQSKRFLNSFILNESFNKFNENVNIFINNVEKSPEAFTIGETYKVKKLPYVMLCGNVTNNPSIMSSMSIVYKSNISSNVLESVQDVSQTVNRTYRGLNKVMEHFNPQLISQRFDQQEIEFSRMLKDQQDAAYIESLVRDKQKKQEKELKQQLIETELQLAKQRELYLYQKLKSKGWIDSLEDEIKQQNVKLAIKLPDGTRIIEIFSKKIQTKELYLFVELKLFLNDLINSEENEFKDENDVLVKVEEEISIDNKDETWTLDEYFEKFPVRFELIQPFPKKVIEINSNEIGLTKELKNGGNLLVEYLEDEDDGTDEE</sequence>
<dbReference type="PANTHER" id="PTHR23322:SF1">
    <property type="entry name" value="FAS-ASSOCIATED FACTOR 2"/>
    <property type="match status" value="1"/>
</dbReference>
<feature type="domain" description="UBX" evidence="2">
    <location>
        <begin position="456"/>
        <end position="571"/>
    </location>
</feature>
<proteinExistence type="predicted"/>
<dbReference type="EMBL" id="OZ004257">
    <property type="protein sequence ID" value="CAK7907760.1"/>
    <property type="molecule type" value="Genomic_DNA"/>
</dbReference>
<keyword evidence="1" id="KW-0175">Coiled coil</keyword>
<protein>
    <recommendedName>
        <fullName evidence="2">UBX domain-containing protein</fullName>
    </recommendedName>
</protein>
<dbReference type="Pfam" id="PF00789">
    <property type="entry name" value="UBX"/>
    <property type="match status" value="1"/>
</dbReference>
<organism evidence="3 4">
    <name type="scientific">[Candida] anglica</name>
    <dbReference type="NCBI Taxonomy" id="148631"/>
    <lineage>
        <taxon>Eukaryota</taxon>
        <taxon>Fungi</taxon>
        <taxon>Dikarya</taxon>
        <taxon>Ascomycota</taxon>
        <taxon>Saccharomycotina</taxon>
        <taxon>Pichiomycetes</taxon>
        <taxon>Debaryomycetaceae</taxon>
        <taxon>Kurtzmaniella</taxon>
    </lineage>
</organism>
<dbReference type="InterPro" id="IPR029071">
    <property type="entry name" value="Ubiquitin-like_domsf"/>
</dbReference>
<dbReference type="InterPro" id="IPR009060">
    <property type="entry name" value="UBA-like_sf"/>
</dbReference>
<dbReference type="Gene3D" id="1.10.8.10">
    <property type="entry name" value="DNA helicase RuvA subunit, C-terminal domain"/>
    <property type="match status" value="1"/>
</dbReference>
<dbReference type="Proteomes" id="UP001497600">
    <property type="component" value="Chromosome E"/>
</dbReference>
<reference evidence="3 4" key="1">
    <citation type="submission" date="2024-01" db="EMBL/GenBank/DDBJ databases">
        <authorList>
            <consortium name="Genoscope - CEA"/>
            <person name="William W."/>
        </authorList>
    </citation>
    <scope>NUCLEOTIDE SEQUENCE [LARGE SCALE GENOMIC DNA]</scope>
    <source>
        <strain evidence="3 4">29B2s-10</strain>
    </source>
</reference>
<dbReference type="CDD" id="cd14273">
    <property type="entry name" value="UBA_TAP-C_like"/>
    <property type="match status" value="1"/>
</dbReference>
<evidence type="ECO:0000313" key="3">
    <source>
        <dbReference type="EMBL" id="CAK7907760.1"/>
    </source>
</evidence>
<dbReference type="Gene3D" id="3.10.20.90">
    <property type="entry name" value="Phosphatidylinositol 3-kinase Catalytic Subunit, Chain A, domain 1"/>
    <property type="match status" value="1"/>
</dbReference>
<evidence type="ECO:0000259" key="2">
    <source>
        <dbReference type="PROSITE" id="PS50033"/>
    </source>
</evidence>
<evidence type="ECO:0000256" key="1">
    <source>
        <dbReference type="SAM" id="Coils"/>
    </source>
</evidence>
<dbReference type="InterPro" id="IPR050730">
    <property type="entry name" value="UBX_domain-protein"/>
</dbReference>